<feature type="signal peptide" evidence="2">
    <location>
        <begin position="1"/>
        <end position="48"/>
    </location>
</feature>
<sequence length="423" mass="45408">MVSATQQIAAPGKRVRFMSRSAKRRASRWIAVAAAAAVLPVGTSSLFAAPAAAADVPDPFTMTTLALYPGHNSDDHGGIMCTGARSCTRVEYPYLDRYTGSADLNAALAAADLTQPLVVFGYSQGARVVSQWLDDHAGTEGAPTPQQVSFVLIGNPENKYGGTHRRLGSITPVTDYGIIDVSRQYDRASDWPDNPLNLLAFLNANAGLTGIHTHYEDVDIYDPRNYVWKEGNTIYVFVPTENIPLLDPLRKMGLDKLADELNAPLKAIIEKGYDRSYLPDSPGWPPDLLPPIVPPTEPEPEAATQTLTATPLKTALATARTARAASVAAEDEAPVAAEVVTAPEVSEDEATETTPDTSVAEATAAETEKTTEKTEKTTSRTTKQKTAVDRTETRKRPFARLFDRQTRAASHAAASTDGASAQE</sequence>
<evidence type="ECO:0000313" key="5">
    <source>
        <dbReference type="Proteomes" id="UP000294952"/>
    </source>
</evidence>
<feature type="region of interest" description="Disordered" evidence="1">
    <location>
        <begin position="339"/>
        <end position="423"/>
    </location>
</feature>
<comment type="caution">
    <text evidence="4">The sequence shown here is derived from an EMBL/GenBank/DDBJ whole genome shotgun (WGS) entry which is preliminary data.</text>
</comment>
<evidence type="ECO:0000313" key="4">
    <source>
        <dbReference type="EMBL" id="TDL07323.1"/>
    </source>
</evidence>
<evidence type="ECO:0000259" key="3">
    <source>
        <dbReference type="Pfam" id="PF08237"/>
    </source>
</evidence>
<dbReference type="SUPFAM" id="SSF53474">
    <property type="entry name" value="alpha/beta-Hydrolases"/>
    <property type="match status" value="1"/>
</dbReference>
<feature type="chain" id="PRO_5039128891" evidence="2">
    <location>
        <begin position="49"/>
        <end position="423"/>
    </location>
</feature>
<feature type="compositionally biased region" description="Low complexity" evidence="1">
    <location>
        <begin position="408"/>
        <end position="423"/>
    </location>
</feature>
<feature type="compositionally biased region" description="Basic and acidic residues" evidence="1">
    <location>
        <begin position="386"/>
        <end position="406"/>
    </location>
</feature>
<evidence type="ECO:0000256" key="2">
    <source>
        <dbReference type="SAM" id="SignalP"/>
    </source>
</evidence>
<evidence type="ECO:0000256" key="1">
    <source>
        <dbReference type="SAM" id="MobiDB-lite"/>
    </source>
</evidence>
<dbReference type="InterPro" id="IPR013228">
    <property type="entry name" value="PE-PPE_C"/>
</dbReference>
<dbReference type="Gene3D" id="3.40.50.1820">
    <property type="entry name" value="alpha/beta hydrolase"/>
    <property type="match status" value="1"/>
</dbReference>
<gene>
    <name evidence="4" type="ORF">EUA04_15440</name>
</gene>
<protein>
    <submittedName>
        <fullName evidence="4">PE-PPE domain-containing protein</fullName>
    </submittedName>
</protein>
<feature type="region of interest" description="Disordered" evidence="1">
    <location>
        <begin position="280"/>
        <end position="305"/>
    </location>
</feature>
<dbReference type="EMBL" id="SDLP01000004">
    <property type="protein sequence ID" value="TDL07323.1"/>
    <property type="molecule type" value="Genomic_DNA"/>
</dbReference>
<organism evidence="4 5">
    <name type="scientific">Mycolicibacterium obuense</name>
    <dbReference type="NCBI Taxonomy" id="1807"/>
    <lineage>
        <taxon>Bacteria</taxon>
        <taxon>Bacillati</taxon>
        <taxon>Actinomycetota</taxon>
        <taxon>Actinomycetes</taxon>
        <taxon>Mycobacteriales</taxon>
        <taxon>Mycobacteriaceae</taxon>
        <taxon>Mycolicibacterium</taxon>
    </lineage>
</organism>
<keyword evidence="2" id="KW-0732">Signal</keyword>
<dbReference type="InterPro" id="IPR029058">
    <property type="entry name" value="AB_hydrolase_fold"/>
</dbReference>
<feature type="compositionally biased region" description="Basic and acidic residues" evidence="1">
    <location>
        <begin position="366"/>
        <end position="378"/>
    </location>
</feature>
<dbReference type="AlphaFoldDB" id="A0A4R5X514"/>
<dbReference type="Proteomes" id="UP000294952">
    <property type="component" value="Unassembled WGS sequence"/>
</dbReference>
<feature type="compositionally biased region" description="Pro residues" evidence="1">
    <location>
        <begin position="282"/>
        <end position="297"/>
    </location>
</feature>
<feature type="domain" description="PE-PPE" evidence="3">
    <location>
        <begin position="100"/>
        <end position="274"/>
    </location>
</feature>
<reference evidence="4 5" key="1">
    <citation type="submission" date="2019-01" db="EMBL/GenBank/DDBJ databases">
        <title>High-quality-draft genome sequences of five non-tuberculosis mycobacteriaceae isolated from a nosocomial environment.</title>
        <authorList>
            <person name="Tiago I."/>
            <person name="Alarico S."/>
            <person name="Pereira S.G."/>
            <person name="Coelho C."/>
            <person name="Maranha A."/>
            <person name="Empadinhas N."/>
        </authorList>
    </citation>
    <scope>NUCLEOTIDE SEQUENCE [LARGE SCALE GENOMIC DNA]</scope>
    <source>
        <strain evidence="4 5">22DIII</strain>
    </source>
</reference>
<proteinExistence type="predicted"/>
<accession>A0A4R5X514</accession>
<dbReference type="Pfam" id="PF08237">
    <property type="entry name" value="PE-PPE"/>
    <property type="match status" value="1"/>
</dbReference>
<name>A0A4R5X514_9MYCO</name>